<keyword evidence="14" id="KW-1185">Reference proteome</keyword>
<proteinExistence type="inferred from homology"/>
<reference evidence="13 14" key="1">
    <citation type="journal article" date="2018" name="Mol. Biol. Evol.">
        <title>Broad Genomic Sampling Reveals a Smut Pathogenic Ancestry of the Fungal Clade Ustilaginomycotina.</title>
        <authorList>
            <person name="Kijpornyongpan T."/>
            <person name="Mondo S.J."/>
            <person name="Barry K."/>
            <person name="Sandor L."/>
            <person name="Lee J."/>
            <person name="Lipzen A."/>
            <person name="Pangilinan J."/>
            <person name="LaButti K."/>
            <person name="Hainaut M."/>
            <person name="Henrissat B."/>
            <person name="Grigoriev I.V."/>
            <person name="Spatafora J.W."/>
            <person name="Aime M.C."/>
        </authorList>
    </citation>
    <scope>NUCLEOTIDE SEQUENCE [LARGE SCALE GENOMIC DNA]</scope>
    <source>
        <strain evidence="13 14">MCA 4658</strain>
    </source>
</reference>
<dbReference type="Pfam" id="PF07983">
    <property type="entry name" value="X8"/>
    <property type="match status" value="1"/>
</dbReference>
<feature type="domain" description="X8" evidence="12">
    <location>
        <begin position="392"/>
        <end position="498"/>
    </location>
</feature>
<dbReference type="STRING" id="1522189.A0A316VZT1"/>
<dbReference type="SMART" id="SM00768">
    <property type="entry name" value="X8"/>
    <property type="match status" value="1"/>
</dbReference>
<accession>A0A316VZT1</accession>
<dbReference type="PANTHER" id="PTHR31468">
    <property type="entry name" value="1,3-BETA-GLUCANOSYLTRANSFERASE GAS1"/>
    <property type="match status" value="1"/>
</dbReference>
<keyword evidence="8" id="KW-0325">Glycoprotein</keyword>
<evidence type="ECO:0000256" key="5">
    <source>
        <dbReference type="ARBA" id="ARBA00022729"/>
    </source>
</evidence>
<dbReference type="InterPro" id="IPR017853">
    <property type="entry name" value="GH"/>
</dbReference>
<sequence>MRFTSFTALAAIAALCILPHLAAALDQISRRGKYLVNPAGQRFSIKGIAYQESVATEVAEGTTYPEPTSFVDPLALSDACRRDVPNLRNLGVNVARVFSVNASLNHDDCMREFSQANIYVILDMALPGNASINRADPVWDTSLLQQFTSVVDAFAKYDNVLAYNVANEVVTANNNTDALPFVRAAVRDVKAYLRGRDLNTLVTYTSADGPDGAQGRRLLQARYLTCGDEADTIDLYGLNSYAWCGESNYQASGYATLAEDFGSLPVPAYLSEFGCAQGGSANRPWTEVAAIYSPPFSDVFSGAAAFQYFPLNASAGGLDYGLTDINNGQVTLRADWDRLRAQFANATTPGIPSPLPATSADCPAQSDALLASSQLPPTPNAALCACMQANVWECQPRPATVNDLPLLGETVGAACSLLDQNDAPVSCSAALDGNGATGTYGNWSQCNAQQRLSWAMSEYYGLFRNSSDSCSFSNNAALVPSISASAVQDGSAQAQCISSNGGAVARVFDPPPTGSSSGGGGSGGGSGGSSSGSGNDNSGAVMHLHPVYILASACVALALASAI</sequence>
<dbReference type="GO" id="GO:0042124">
    <property type="term" value="F:1,3-beta-glucanosyltransferase activity"/>
    <property type="evidence" value="ECO:0007669"/>
    <property type="project" value="TreeGrafter"/>
</dbReference>
<evidence type="ECO:0000256" key="2">
    <source>
        <dbReference type="ARBA" id="ARBA00004589"/>
    </source>
</evidence>
<dbReference type="GO" id="GO:0005886">
    <property type="term" value="C:plasma membrane"/>
    <property type="evidence" value="ECO:0007669"/>
    <property type="project" value="UniProtKB-SubCell"/>
</dbReference>
<organism evidence="13 14">
    <name type="scientific">Ceraceosorus guamensis</name>
    <dbReference type="NCBI Taxonomy" id="1522189"/>
    <lineage>
        <taxon>Eukaryota</taxon>
        <taxon>Fungi</taxon>
        <taxon>Dikarya</taxon>
        <taxon>Basidiomycota</taxon>
        <taxon>Ustilaginomycotina</taxon>
        <taxon>Exobasidiomycetes</taxon>
        <taxon>Ceraceosorales</taxon>
        <taxon>Ceraceosoraceae</taxon>
        <taxon>Ceraceosorus</taxon>
    </lineage>
</organism>
<keyword evidence="9 10" id="KW-0449">Lipoprotein</keyword>
<dbReference type="EMBL" id="KZ819387">
    <property type="protein sequence ID" value="PWN41791.1"/>
    <property type="molecule type" value="Genomic_DNA"/>
</dbReference>
<evidence type="ECO:0000259" key="12">
    <source>
        <dbReference type="SMART" id="SM00768"/>
    </source>
</evidence>
<dbReference type="SUPFAM" id="SSF51445">
    <property type="entry name" value="(Trans)glycosidases"/>
    <property type="match status" value="1"/>
</dbReference>
<feature type="region of interest" description="Disordered" evidence="11">
    <location>
        <begin position="507"/>
        <end position="536"/>
    </location>
</feature>
<comment type="subcellular location">
    <subcellularLocation>
        <location evidence="1">Cell envelope</location>
    </subcellularLocation>
    <subcellularLocation>
        <location evidence="10">Cell membrane</location>
        <topology evidence="10">Lipid-anchor</topology>
        <topology evidence="10">GPI-anchor</topology>
    </subcellularLocation>
    <subcellularLocation>
        <location evidence="2">Membrane</location>
        <topology evidence="2">Lipid-anchor</topology>
        <topology evidence="2">GPI-anchor</topology>
    </subcellularLocation>
</comment>
<keyword evidence="5 10" id="KW-0732">Signal</keyword>
<dbReference type="Pfam" id="PF03198">
    <property type="entry name" value="Glyco_hydro_72"/>
    <property type="match status" value="1"/>
</dbReference>
<dbReference type="FunCoup" id="A0A316VZT1">
    <property type="interactions" value="70"/>
</dbReference>
<dbReference type="AlphaFoldDB" id="A0A316VZT1"/>
<dbReference type="InterPro" id="IPR012946">
    <property type="entry name" value="X8"/>
</dbReference>
<evidence type="ECO:0000256" key="9">
    <source>
        <dbReference type="ARBA" id="ARBA00023288"/>
    </source>
</evidence>
<keyword evidence="6 10" id="KW-0472">Membrane</keyword>
<dbReference type="PANTHER" id="PTHR31468:SF2">
    <property type="entry name" value="1,3-BETA-GLUCANOSYLTRANSFERASE GAS1"/>
    <property type="match status" value="1"/>
</dbReference>
<name>A0A316VZT1_9BASI</name>
<gene>
    <name evidence="13" type="ORF">IE81DRAFT_324127</name>
</gene>
<feature type="signal peptide" evidence="10">
    <location>
        <begin position="1"/>
        <end position="24"/>
    </location>
</feature>
<dbReference type="InterPro" id="IPR004886">
    <property type="entry name" value="Glucanosyltransferase"/>
</dbReference>
<evidence type="ECO:0000256" key="4">
    <source>
        <dbReference type="ARBA" id="ARBA00022622"/>
    </source>
</evidence>
<evidence type="ECO:0000256" key="6">
    <source>
        <dbReference type="ARBA" id="ARBA00023136"/>
    </source>
</evidence>
<evidence type="ECO:0000256" key="10">
    <source>
        <dbReference type="RuleBase" id="RU361209"/>
    </source>
</evidence>
<evidence type="ECO:0000313" key="14">
    <source>
        <dbReference type="Proteomes" id="UP000245783"/>
    </source>
</evidence>
<dbReference type="GeneID" id="37036021"/>
<keyword evidence="7" id="KW-1015">Disulfide bond</keyword>
<evidence type="ECO:0000256" key="8">
    <source>
        <dbReference type="ARBA" id="ARBA00023180"/>
    </source>
</evidence>
<evidence type="ECO:0000256" key="11">
    <source>
        <dbReference type="SAM" id="MobiDB-lite"/>
    </source>
</evidence>
<keyword evidence="10" id="KW-0808">Transferase</keyword>
<comment type="similarity">
    <text evidence="3 10">Belongs to the glycosyl hydrolase 72 family.</text>
</comment>
<protein>
    <recommendedName>
        <fullName evidence="10">1,3-beta-glucanosyltransferase</fullName>
        <ecNumber evidence="10">2.4.1.-</ecNumber>
    </recommendedName>
</protein>
<dbReference type="Gene3D" id="3.20.20.80">
    <property type="entry name" value="Glycosidases"/>
    <property type="match status" value="1"/>
</dbReference>
<dbReference type="InParanoid" id="A0A316VZT1"/>
<dbReference type="GO" id="GO:0098552">
    <property type="term" value="C:side of membrane"/>
    <property type="evidence" value="ECO:0007669"/>
    <property type="project" value="UniProtKB-KW"/>
</dbReference>
<feature type="compositionally biased region" description="Gly residues" evidence="11">
    <location>
        <begin position="516"/>
        <end position="531"/>
    </location>
</feature>
<dbReference type="GO" id="GO:0031505">
    <property type="term" value="P:fungal-type cell wall organization"/>
    <property type="evidence" value="ECO:0007669"/>
    <property type="project" value="TreeGrafter"/>
</dbReference>
<dbReference type="Gene3D" id="1.20.58.1040">
    <property type="match status" value="1"/>
</dbReference>
<dbReference type="EC" id="2.4.1.-" evidence="10"/>
<comment type="function">
    <text evidence="10">Splits internally a 1,3-beta-glucan molecule and transfers the newly generated reducing end (the donor) to the non-reducing end of another 1,3-beta-glucan molecule (the acceptor) forming a 1,3-beta linkage, resulting in the elongation of 1,3-beta-glucan chains in the cell wall.</text>
</comment>
<evidence type="ECO:0000313" key="13">
    <source>
        <dbReference type="EMBL" id="PWN41791.1"/>
    </source>
</evidence>
<evidence type="ECO:0000256" key="7">
    <source>
        <dbReference type="ARBA" id="ARBA00023157"/>
    </source>
</evidence>
<evidence type="ECO:0000256" key="3">
    <source>
        <dbReference type="ARBA" id="ARBA00007528"/>
    </source>
</evidence>
<dbReference type="GO" id="GO:0071970">
    <property type="term" value="P:fungal-type cell wall (1-&gt;3)-beta-D-glucan biosynthetic process"/>
    <property type="evidence" value="ECO:0007669"/>
    <property type="project" value="TreeGrafter"/>
</dbReference>
<keyword evidence="4 10" id="KW-0336">GPI-anchor</keyword>
<dbReference type="OrthoDB" id="421038at2759"/>
<feature type="chain" id="PRO_5016194728" description="1,3-beta-glucanosyltransferase" evidence="10">
    <location>
        <begin position="25"/>
        <end position="563"/>
    </location>
</feature>
<dbReference type="RefSeq" id="XP_025368951.1">
    <property type="nucleotide sequence ID" value="XM_025514151.1"/>
</dbReference>
<evidence type="ECO:0000256" key="1">
    <source>
        <dbReference type="ARBA" id="ARBA00004196"/>
    </source>
</evidence>
<dbReference type="Proteomes" id="UP000245783">
    <property type="component" value="Unassembled WGS sequence"/>
</dbReference>